<dbReference type="Gene3D" id="2.40.37.10">
    <property type="entry name" value="Lyase, Ornithine Decarboxylase, Chain A, domain 1"/>
    <property type="match status" value="1"/>
</dbReference>
<evidence type="ECO:0000256" key="2">
    <source>
        <dbReference type="ARBA" id="ARBA00022898"/>
    </source>
</evidence>
<keyword evidence="2" id="KW-0663">Pyridoxal phosphate</keyword>
<feature type="domain" description="Orn/DAP/Arg decarboxylase 2 N-terminal" evidence="3">
    <location>
        <begin position="26"/>
        <end position="257"/>
    </location>
</feature>
<dbReference type="Proteomes" id="UP000469424">
    <property type="component" value="Unassembled WGS sequence"/>
</dbReference>
<dbReference type="EMBL" id="VUNA01000007">
    <property type="protein sequence ID" value="MST70621.1"/>
    <property type="molecule type" value="Genomic_DNA"/>
</dbReference>
<comment type="cofactor">
    <cofactor evidence="1">
        <name>pyridoxal 5'-phosphate</name>
        <dbReference type="ChEBI" id="CHEBI:597326"/>
    </cofactor>
</comment>
<dbReference type="SUPFAM" id="SSF50621">
    <property type="entry name" value="Alanine racemase C-terminal domain-like"/>
    <property type="match status" value="1"/>
</dbReference>
<evidence type="ECO:0000313" key="4">
    <source>
        <dbReference type="EMBL" id="MST70621.1"/>
    </source>
</evidence>
<comment type="caution">
    <text evidence="4">The sequence shown here is derived from an EMBL/GenBank/DDBJ whole genome shotgun (WGS) entry which is preliminary data.</text>
</comment>
<dbReference type="AlphaFoldDB" id="A0A6N7XM09"/>
<dbReference type="SUPFAM" id="SSF51419">
    <property type="entry name" value="PLP-binding barrel"/>
    <property type="match status" value="1"/>
</dbReference>
<dbReference type="InterPro" id="IPR029066">
    <property type="entry name" value="PLP-binding_barrel"/>
</dbReference>
<proteinExistence type="predicted"/>
<dbReference type="InterPro" id="IPR009006">
    <property type="entry name" value="Ala_racemase/Decarboxylase_C"/>
</dbReference>
<dbReference type="GO" id="GO:0009089">
    <property type="term" value="P:lysine biosynthetic process via diaminopimelate"/>
    <property type="evidence" value="ECO:0007669"/>
    <property type="project" value="TreeGrafter"/>
</dbReference>
<dbReference type="PANTHER" id="PTHR43727:SF2">
    <property type="entry name" value="GROUP IV DECARBOXYLASE"/>
    <property type="match status" value="1"/>
</dbReference>
<dbReference type="Pfam" id="PF02784">
    <property type="entry name" value="Orn_Arg_deC_N"/>
    <property type="match status" value="1"/>
</dbReference>
<reference evidence="4 5" key="1">
    <citation type="submission" date="2019-08" db="EMBL/GenBank/DDBJ databases">
        <title>In-depth cultivation of the pig gut microbiome towards novel bacterial diversity and tailored functional studies.</title>
        <authorList>
            <person name="Wylensek D."/>
            <person name="Hitch T.C.A."/>
            <person name="Clavel T."/>
        </authorList>
    </citation>
    <scope>NUCLEOTIDE SEQUENCE [LARGE SCALE GENOMIC DNA]</scope>
    <source>
        <strain evidence="4 5">WCA-MUC-591-APC-4B</strain>
    </source>
</reference>
<evidence type="ECO:0000256" key="1">
    <source>
        <dbReference type="ARBA" id="ARBA00001933"/>
    </source>
</evidence>
<name>A0A6N7XM09_9FIRM</name>
<dbReference type="GO" id="GO:0008836">
    <property type="term" value="F:diaminopimelate decarboxylase activity"/>
    <property type="evidence" value="ECO:0007669"/>
    <property type="project" value="TreeGrafter"/>
</dbReference>
<keyword evidence="5" id="KW-1185">Reference proteome</keyword>
<dbReference type="Gene3D" id="3.20.20.10">
    <property type="entry name" value="Alanine racemase"/>
    <property type="match status" value="1"/>
</dbReference>
<sequence>MMLSDRIIREAAERYPTPLYIFNTDTLLERFQYFRKHLGDEIGLTYCMKTNPFLTAASLPETQRIEVCSDGEFRVCRSLGIPPEKLLISGVLKRAEDLEEILDYCGDRALYTAESPSQLELLNRMGIEGNLVLRVLPRLTNGSQFGMDEETVLSLIQRRAEYRGVEFHGIHFFSGTQKHRLAKHRKELKKLDEFFRRLEEEAGFRVPMLEYGTGFGVPYFEGQEEDVTSPEQLSEFRDIITQMSWKGAVTLEMGRALAYDTGYYITKVCDVKTNSGKNYAITDGGIHQLHYDGQIRGMYVPEVKVLSGKPEAAECAETVHYSICGSLCTTNDILIGDYACRPLREGDLIVFTRTGAYSVYEGMSLFLTHELPGVVLYSEKEGLAEVRKQMQTHPLNTPVRSN</sequence>
<dbReference type="PANTHER" id="PTHR43727">
    <property type="entry name" value="DIAMINOPIMELATE DECARBOXYLASE"/>
    <property type="match status" value="1"/>
</dbReference>
<gene>
    <name evidence="4" type="ORF">FYJ65_04570</name>
</gene>
<organism evidence="4 5">
    <name type="scientific">Mogibacterium kristiansenii</name>
    <dbReference type="NCBI Taxonomy" id="2606708"/>
    <lineage>
        <taxon>Bacteria</taxon>
        <taxon>Bacillati</taxon>
        <taxon>Bacillota</taxon>
        <taxon>Clostridia</taxon>
        <taxon>Peptostreptococcales</taxon>
        <taxon>Anaerovoracaceae</taxon>
        <taxon>Mogibacterium</taxon>
    </lineage>
</organism>
<protein>
    <submittedName>
        <fullName evidence="4">Diaminopimelate decarboxylase</fullName>
    </submittedName>
</protein>
<dbReference type="RefSeq" id="WP_154554187.1">
    <property type="nucleotide sequence ID" value="NZ_VUNA01000007.1"/>
</dbReference>
<accession>A0A6N7XM09</accession>
<evidence type="ECO:0000313" key="5">
    <source>
        <dbReference type="Proteomes" id="UP000469424"/>
    </source>
</evidence>
<dbReference type="InterPro" id="IPR022644">
    <property type="entry name" value="De-COase2_N"/>
</dbReference>
<evidence type="ECO:0000259" key="3">
    <source>
        <dbReference type="Pfam" id="PF02784"/>
    </source>
</evidence>